<dbReference type="eggNOG" id="ENOG50336CK">
    <property type="taxonomic scope" value="Bacteria"/>
</dbReference>
<accession>A0NQY9</accession>
<sequence>MMTKSNTPVPLKVVLRFDALTCAVMGSLLIGASGWIAGLTALSAGLLFWAGLALFPVAVFMAVFAYADKVPGWASGLIVTGNLLWAVASLLLPVTGLVSPNSLGWAFLLVQAVAVLCFTWLEWKAARLQPVVARPLA</sequence>
<gene>
    <name evidence="2" type="ORF">SIAM614_06818</name>
</gene>
<name>A0NQY9_ROSAI</name>
<keyword evidence="1" id="KW-1133">Transmembrane helix</keyword>
<comment type="caution">
    <text evidence="2">The sequence shown here is derived from an EMBL/GenBank/DDBJ whole genome shotgun (WGS) entry which is preliminary data.</text>
</comment>
<dbReference type="AlphaFoldDB" id="A0NQY9"/>
<dbReference type="EMBL" id="AAUW01000005">
    <property type="protein sequence ID" value="EAV44570.1"/>
    <property type="molecule type" value="Genomic_DNA"/>
</dbReference>
<keyword evidence="1" id="KW-0812">Transmembrane</keyword>
<keyword evidence="1" id="KW-0472">Membrane</keyword>
<protein>
    <submittedName>
        <fullName evidence="2">Uncharacterized protein</fullName>
    </submittedName>
</protein>
<feature type="transmembrane region" description="Helical" evidence="1">
    <location>
        <begin position="20"/>
        <end position="40"/>
    </location>
</feature>
<evidence type="ECO:0000313" key="2">
    <source>
        <dbReference type="EMBL" id="EAV44570.1"/>
    </source>
</evidence>
<feature type="transmembrane region" description="Helical" evidence="1">
    <location>
        <begin position="102"/>
        <end position="121"/>
    </location>
</feature>
<reference evidence="2 3" key="1">
    <citation type="submission" date="2006-05" db="EMBL/GenBank/DDBJ databases">
        <authorList>
            <person name="King G."/>
            <person name="Ferriera S."/>
            <person name="Johnson J."/>
            <person name="Kravitz S."/>
            <person name="Beeson K."/>
            <person name="Sutton G."/>
            <person name="Rogers Y.-H."/>
            <person name="Friedman R."/>
            <person name="Frazier M."/>
            <person name="Venter J.C."/>
        </authorList>
    </citation>
    <scope>NUCLEOTIDE SEQUENCE [LARGE SCALE GENOMIC DNA]</scope>
    <source>
        <strain evidence="3">ATCC 25650 / DSM 13394 / JCM 20685 / NBRC 16684 / NCIMB 2208 / IAM 12614 / B1</strain>
    </source>
</reference>
<evidence type="ECO:0000313" key="3">
    <source>
        <dbReference type="Proteomes" id="UP000004848"/>
    </source>
</evidence>
<evidence type="ECO:0000256" key="1">
    <source>
        <dbReference type="SAM" id="Phobius"/>
    </source>
</evidence>
<proteinExistence type="predicted"/>
<dbReference type="Proteomes" id="UP000004848">
    <property type="component" value="Unassembled WGS sequence"/>
</dbReference>
<organism evidence="2 3">
    <name type="scientific">Roseibium aggregatum (strain ATCC 25650 / DSM 13394 / JCM 20685 / NBRC 16684 / NCIMB 2208 / IAM 12614 / B1)</name>
    <name type="common">Stappia aggregata</name>
    <dbReference type="NCBI Taxonomy" id="384765"/>
    <lineage>
        <taxon>Bacteria</taxon>
        <taxon>Pseudomonadati</taxon>
        <taxon>Pseudomonadota</taxon>
        <taxon>Alphaproteobacteria</taxon>
        <taxon>Hyphomicrobiales</taxon>
        <taxon>Stappiaceae</taxon>
        <taxon>Roseibium</taxon>
    </lineage>
</organism>
<feature type="transmembrane region" description="Helical" evidence="1">
    <location>
        <begin position="74"/>
        <end position="96"/>
    </location>
</feature>
<feature type="transmembrane region" description="Helical" evidence="1">
    <location>
        <begin position="46"/>
        <end position="67"/>
    </location>
</feature>